<organism evidence="8 9">
    <name type="scientific">Papaver atlanticum</name>
    <dbReference type="NCBI Taxonomy" id="357466"/>
    <lineage>
        <taxon>Eukaryota</taxon>
        <taxon>Viridiplantae</taxon>
        <taxon>Streptophyta</taxon>
        <taxon>Embryophyta</taxon>
        <taxon>Tracheophyta</taxon>
        <taxon>Spermatophyta</taxon>
        <taxon>Magnoliopsida</taxon>
        <taxon>Ranunculales</taxon>
        <taxon>Papaveraceae</taxon>
        <taxon>Papaveroideae</taxon>
        <taxon>Papaver</taxon>
    </lineage>
</organism>
<keyword evidence="4" id="KW-0325">Glycoprotein</keyword>
<evidence type="ECO:0000256" key="5">
    <source>
        <dbReference type="SAM" id="MobiDB-lite"/>
    </source>
</evidence>
<protein>
    <recommendedName>
        <fullName evidence="7">Bifunctional inhibitor/plant lipid transfer protein/seed storage helical domain-containing protein</fullName>
    </recommendedName>
</protein>
<feature type="domain" description="Bifunctional inhibitor/plant lipid transfer protein/seed storage helical" evidence="7">
    <location>
        <begin position="33"/>
        <end position="116"/>
    </location>
</feature>
<accession>A0AAD4XTP3</accession>
<feature type="region of interest" description="Disordered" evidence="5">
    <location>
        <begin position="142"/>
        <end position="183"/>
    </location>
</feature>
<dbReference type="InterPro" id="IPR043325">
    <property type="entry name" value="LTSS"/>
</dbReference>
<dbReference type="SUPFAM" id="SSF47699">
    <property type="entry name" value="Bifunctional inhibitor/lipid-transfer protein/seed storage 2S albumin"/>
    <property type="match status" value="1"/>
</dbReference>
<comment type="similarity">
    <text evidence="1">Belongs to the plant LTP family.</text>
</comment>
<dbReference type="CDD" id="cd00010">
    <property type="entry name" value="AAI_LTSS"/>
    <property type="match status" value="1"/>
</dbReference>
<evidence type="ECO:0000256" key="1">
    <source>
        <dbReference type="ARBA" id="ARBA00009748"/>
    </source>
</evidence>
<evidence type="ECO:0000256" key="3">
    <source>
        <dbReference type="ARBA" id="ARBA00023157"/>
    </source>
</evidence>
<feature type="signal peptide" evidence="6">
    <location>
        <begin position="1"/>
        <end position="27"/>
    </location>
</feature>
<keyword evidence="9" id="KW-1185">Reference proteome</keyword>
<evidence type="ECO:0000313" key="9">
    <source>
        <dbReference type="Proteomes" id="UP001202328"/>
    </source>
</evidence>
<evidence type="ECO:0000256" key="2">
    <source>
        <dbReference type="ARBA" id="ARBA00022729"/>
    </source>
</evidence>
<keyword evidence="2 6" id="KW-0732">Signal</keyword>
<evidence type="ECO:0000259" key="7">
    <source>
        <dbReference type="SMART" id="SM00499"/>
    </source>
</evidence>
<gene>
    <name evidence="8" type="ORF">MKW98_003568</name>
</gene>
<evidence type="ECO:0000256" key="6">
    <source>
        <dbReference type="SAM" id="SignalP"/>
    </source>
</evidence>
<sequence length="212" mass="21455">MEGIKSFLHIFTLLSVVLSVSIMPVYGQINTSCTASMISSFTPCLNYLTQSSGGNGSAPATPSTECCNSLKSLASSGMNCACLIVTGSVPFQLPINRTLAISLPKACKLDGVPVQCDASSAPLPAPGPASFGLAPSPLGAIPNGGSTVGSPSQAPESNPTLESPPVDSDSPTTSVTGTRPVVDPSSAAKISHISVVSPVLFMLVGIMVLNYN</sequence>
<proteinExistence type="inferred from homology"/>
<keyword evidence="3" id="KW-1015">Disulfide bond</keyword>
<feature type="chain" id="PRO_5042207027" description="Bifunctional inhibitor/plant lipid transfer protein/seed storage helical domain-containing protein" evidence="6">
    <location>
        <begin position="28"/>
        <end position="212"/>
    </location>
</feature>
<name>A0AAD4XTP3_9MAGN</name>
<evidence type="ECO:0000313" key="8">
    <source>
        <dbReference type="EMBL" id="KAI3947005.1"/>
    </source>
</evidence>
<dbReference type="AlphaFoldDB" id="A0AAD4XTP3"/>
<dbReference type="EMBL" id="JAJJMB010003633">
    <property type="protein sequence ID" value="KAI3947005.1"/>
    <property type="molecule type" value="Genomic_DNA"/>
</dbReference>
<dbReference type="PANTHER" id="PTHR33044">
    <property type="entry name" value="BIFUNCTIONAL INHIBITOR/LIPID-TRANSFER PROTEIN/SEED STORAGE 2S ALBUMIN SUPERFAMILY PROTEIN-RELATED"/>
    <property type="match status" value="1"/>
</dbReference>
<dbReference type="Pfam" id="PF14368">
    <property type="entry name" value="LTP_2"/>
    <property type="match status" value="1"/>
</dbReference>
<dbReference type="InterPro" id="IPR036312">
    <property type="entry name" value="Bifun_inhib/LTP/seed_sf"/>
</dbReference>
<reference evidence="8" key="1">
    <citation type="submission" date="2022-04" db="EMBL/GenBank/DDBJ databases">
        <title>A functionally conserved STORR gene fusion in Papaver species that diverged 16.8 million years ago.</title>
        <authorList>
            <person name="Catania T."/>
        </authorList>
    </citation>
    <scope>NUCLEOTIDE SEQUENCE</scope>
    <source>
        <strain evidence="8">S-188037</strain>
    </source>
</reference>
<dbReference type="SMART" id="SM00499">
    <property type="entry name" value="AAI"/>
    <property type="match status" value="1"/>
</dbReference>
<dbReference type="Gene3D" id="1.10.110.10">
    <property type="entry name" value="Plant lipid-transfer and hydrophobic proteins"/>
    <property type="match status" value="1"/>
</dbReference>
<dbReference type="InterPro" id="IPR016140">
    <property type="entry name" value="Bifunc_inhib/LTP/seed_store"/>
</dbReference>
<feature type="compositionally biased region" description="Low complexity" evidence="5">
    <location>
        <begin position="163"/>
        <end position="176"/>
    </location>
</feature>
<dbReference type="Proteomes" id="UP001202328">
    <property type="component" value="Unassembled WGS sequence"/>
</dbReference>
<comment type="caution">
    <text evidence="8">The sequence shown here is derived from an EMBL/GenBank/DDBJ whole genome shotgun (WGS) entry which is preliminary data.</text>
</comment>
<feature type="compositionally biased region" description="Polar residues" evidence="5">
    <location>
        <begin position="144"/>
        <end position="161"/>
    </location>
</feature>
<evidence type="ECO:0000256" key="4">
    <source>
        <dbReference type="ARBA" id="ARBA00023180"/>
    </source>
</evidence>